<feature type="domain" description="Arabidopsis retrotransposon Orf1 C-terminal" evidence="2">
    <location>
        <begin position="1355"/>
        <end position="1598"/>
    </location>
</feature>
<feature type="region of interest" description="Disordered" evidence="1">
    <location>
        <begin position="159"/>
        <end position="178"/>
    </location>
</feature>
<evidence type="ECO:0008006" key="6">
    <source>
        <dbReference type="Google" id="ProtNLM"/>
    </source>
</evidence>
<feature type="region of interest" description="Disordered" evidence="1">
    <location>
        <begin position="556"/>
        <end position="577"/>
    </location>
</feature>
<organism evidence="4 5">
    <name type="scientific">Arabidopsis thaliana x Arabidopsis arenosa</name>
    <dbReference type="NCBI Taxonomy" id="1240361"/>
    <lineage>
        <taxon>Eukaryota</taxon>
        <taxon>Viridiplantae</taxon>
        <taxon>Streptophyta</taxon>
        <taxon>Embryophyta</taxon>
        <taxon>Tracheophyta</taxon>
        <taxon>Spermatophyta</taxon>
        <taxon>Magnoliopsida</taxon>
        <taxon>eudicotyledons</taxon>
        <taxon>Gunneridae</taxon>
        <taxon>Pentapetalae</taxon>
        <taxon>rosids</taxon>
        <taxon>malvids</taxon>
        <taxon>Brassicales</taxon>
        <taxon>Brassicaceae</taxon>
        <taxon>Camelineae</taxon>
        <taxon>Arabidopsis</taxon>
    </lineage>
</organism>
<feature type="compositionally biased region" description="Polar residues" evidence="1">
    <location>
        <begin position="1767"/>
        <end position="1776"/>
    </location>
</feature>
<dbReference type="InterPro" id="IPR004312">
    <property type="entry name" value="ATHILA_Orf1_C"/>
</dbReference>
<feature type="compositionally biased region" description="Basic and acidic residues" evidence="1">
    <location>
        <begin position="1343"/>
        <end position="1355"/>
    </location>
</feature>
<proteinExistence type="predicted"/>
<evidence type="ECO:0000259" key="2">
    <source>
        <dbReference type="Pfam" id="PF03078"/>
    </source>
</evidence>
<dbReference type="EMBL" id="JAEFBK010000004">
    <property type="protein sequence ID" value="KAG7615194.1"/>
    <property type="molecule type" value="Genomic_DNA"/>
</dbReference>
<feature type="region of interest" description="Disordered" evidence="1">
    <location>
        <begin position="198"/>
        <end position="237"/>
    </location>
</feature>
<feature type="region of interest" description="Disordered" evidence="1">
    <location>
        <begin position="968"/>
        <end position="995"/>
    </location>
</feature>
<feature type="compositionally biased region" description="Polar residues" evidence="1">
    <location>
        <begin position="792"/>
        <end position="813"/>
    </location>
</feature>
<accession>A0A8T2E010</accession>
<comment type="caution">
    <text evidence="4">The sequence shown here is derived from an EMBL/GenBank/DDBJ whole genome shotgun (WGS) entry which is preliminary data.</text>
</comment>
<feature type="compositionally biased region" description="Polar residues" evidence="1">
    <location>
        <begin position="1290"/>
        <end position="1310"/>
    </location>
</feature>
<feature type="compositionally biased region" description="Acidic residues" evidence="1">
    <location>
        <begin position="219"/>
        <end position="235"/>
    </location>
</feature>
<feature type="compositionally biased region" description="Basic and acidic residues" evidence="1">
    <location>
        <begin position="1840"/>
        <end position="1856"/>
    </location>
</feature>
<feature type="compositionally biased region" description="Basic and acidic residues" evidence="1">
    <location>
        <begin position="947"/>
        <end position="956"/>
    </location>
</feature>
<evidence type="ECO:0000259" key="3">
    <source>
        <dbReference type="Pfam" id="PF03108"/>
    </source>
</evidence>
<feature type="region of interest" description="Disordered" evidence="1">
    <location>
        <begin position="1285"/>
        <end position="1359"/>
    </location>
</feature>
<feature type="region of interest" description="Disordered" evidence="1">
    <location>
        <begin position="633"/>
        <end position="652"/>
    </location>
</feature>
<feature type="region of interest" description="Disordered" evidence="1">
    <location>
        <begin position="917"/>
        <end position="956"/>
    </location>
</feature>
<reference evidence="4 5" key="1">
    <citation type="submission" date="2020-12" db="EMBL/GenBank/DDBJ databases">
        <title>Concerted genomic and epigenomic changes stabilize Arabidopsis allopolyploids.</title>
        <authorList>
            <person name="Chen Z."/>
        </authorList>
    </citation>
    <scope>NUCLEOTIDE SEQUENCE [LARGE SCALE GENOMIC DNA]</scope>
    <source>
        <strain evidence="4">Allo738</strain>
        <tissue evidence="4">Leaf</tissue>
    </source>
</reference>
<feature type="compositionally biased region" description="Low complexity" evidence="1">
    <location>
        <begin position="981"/>
        <end position="995"/>
    </location>
</feature>
<feature type="region of interest" description="Disordered" evidence="1">
    <location>
        <begin position="792"/>
        <end position="830"/>
    </location>
</feature>
<evidence type="ECO:0000256" key="1">
    <source>
        <dbReference type="SAM" id="MobiDB-lite"/>
    </source>
</evidence>
<dbReference type="CDD" id="cd00303">
    <property type="entry name" value="retropepsin_like"/>
    <property type="match status" value="1"/>
</dbReference>
<name>A0A8T2E010_9BRAS</name>
<gene>
    <name evidence="4" type="ORF">ISN45_At04g006320</name>
</gene>
<keyword evidence="5" id="KW-1185">Reference proteome</keyword>
<feature type="compositionally biased region" description="Basic and acidic residues" evidence="1">
    <location>
        <begin position="198"/>
        <end position="212"/>
    </location>
</feature>
<dbReference type="Proteomes" id="UP000694240">
    <property type="component" value="Chromosome 4"/>
</dbReference>
<dbReference type="InterPro" id="IPR004332">
    <property type="entry name" value="Transposase_MuDR"/>
</dbReference>
<evidence type="ECO:0000313" key="4">
    <source>
        <dbReference type="EMBL" id="KAG7615194.1"/>
    </source>
</evidence>
<dbReference type="PANTHER" id="PTHR33067:SF31">
    <property type="entry name" value="RNA-DIRECTED DNA POLYMERASE"/>
    <property type="match status" value="1"/>
</dbReference>
<feature type="domain" description="Transposase MuDR plant" evidence="3">
    <location>
        <begin position="320"/>
        <end position="370"/>
    </location>
</feature>
<sequence>MSEEVPIESYCMVICGEWECSDIQEWYFEINKNLMSRIVPIPAGMNLSSLEDIVLKEFMNKDFTFGIPRFSYLPSNIMDYTTGKKTPPILITREVGLKFFIEMFGRNKGLNLFVTFSEMIEIGNSRRKNVREEDVAGSSVMKSKKRAISSSCEGLARSDDNIGWEAPTAGSKTPKIPTTQDDDAVIAEVEVLETMYNRGDEQLHSSGSERKSRTSVSSDEYEDLFGNSEEEVEDGENVHEVVPTGYDTEFWGHFLDDELAGSNAPEIMFSPRVARIQEDKDCNDGRDEEFNIPPLFDDTEYERDEIPELDIEDDEKDIYKGRVYASKQDCQISLAIHAIKEQFYFKQSRTKRHYFVITCADENCQWRIMSHEMKTCGYYLIRKADLEHTCNIETRGQYMKMATSRVIASVYKAKFSKFSEGPVPLDLQQMVLEDLRVTTLYGTCWRAKEKAVEEVFSIDDDSYKSLEAYLYVLKLANPDLVGLNFFAVGEIVHRRPLPPSSPSIATVVTVIVRRCLITINPNCEWAGGVGLCDLELLTSYLEEADLVMSNHSTPRSRRSFKISTDHSTPRSSRGHHYFTTSLDPEVHLCCMRTRSTGNQNLLFNDNIDRIARELRERRNTVNLVPQQPLAMAEEQNQQNGPANIGAGDAPRDHQLQDSEMRFLVSHRILVKASLLSTLYRGVLPRIRMLLDTARNRNFQNKDVEEGWELVENLAQSDGNYNEDCDRTVRGTADSDDKHRKEIKALNDKLDRILLSQQKHVHFLVDDEQFQVQDGEGNQLEEVNFKGYNNFKTNNPNLSYRSTNVANPQDQGNYQPPPPPGFATQQNQGPAAPDAEMIQMLQQLLHGQASGSMEMAKKISELHNKLDCSYNDLNVKVETLNTKVRYLEGHSASSSAPKQISQLSGKAIQNPKEYAHAITLRSGKTLPTREEPKTVTTDSEDQDGEDLSLGKDQADKPLDQSLDQSLEKPLEQPLDLPLDNVTRPTTRPIFPTTSPTARKPVAVKNKEKVFVPPPNKPQLPFPGRYKKALADKYRAMFAKNIKEVVLRIPLVDALALIPDSHKFLKNLIVERIQEVQGMVVLSHECSAIIQKKIIPKKLSDPGSFTLPCSLGPLAFNGCLCDLGESVSLMPLSVAKRLGFTQYKSCNISLILADISVRIPHGLLENLPIRIGAVEIPTDFVVLEMDEEPKDPLILGMTFDVKDAMKKPTIERQLFWIEEMDQLADELLEELGEEDHLNSALTKSGEDGFLHLETLGYQKLLDSHKAMEESEPFEELNGPATEVMVMSEEGSTRVQPALSRTYSTSHSTLSANESEEPIIPTSDDCGSSSVDPDYNMDETESSSSRPEREQREYDSFRRKANIPRGRRAMTERYELIDEDQDDEYMPEHTRRATKLLNKPDVLPAEEYIRLFKLNEFCSTRYPCSTTLAQLGLLEDVQHLYQSCHLDTLMAYPYVAYEDETIQFLSMLQVELYQGMTCDELDCEGLGFLRFSVYGHEYRLSIKRLEGLFGFPSGTGTKPKYDREELKDLWITIGSSVPLNSSRSKSNQIRSPVIRYFQRSIANVLYSREITGTVTNSDMEMIAMALKGTLRQTKNGMSLQGGVVTPILTACGVPITSDGIDPRAMDIELLGHCEFLEFAMVDDLHRFRFEHSTDKRASILLPSSEVPRIIEGDNIDFWPEVGRLYYENAPPLDEDDLLEEAASDGMDEDRAVEFDTSMYHFGEHVPPARESKSLTEAHKNNSKLQKWCKKQDKLLAKCFKTIKLLTDKLSCSSSTTAIPQGQPPLEMPSRRFDEPEHRPELSEQRVSHVPARHSSFESREHKRRRKAKLTRSSSRSRLIHSRRSLDRGAGRNRRREVEYPQRGAGRHRADEVEYPPAGADTEQGGSSMAWWSSNVIEWPELRLLDLVVEWMGRMAPKSLDLGVEYVGRMAPKSLDLGVEYVFWFWLVSSNLLAKAPNHLKTTQKCNMYAKLS</sequence>
<dbReference type="Pfam" id="PF03108">
    <property type="entry name" value="DBD_Tnp_Mut"/>
    <property type="match status" value="1"/>
</dbReference>
<protein>
    <recommendedName>
        <fullName evidence="6">Transposase MuDR plant domain-containing protein</fullName>
    </recommendedName>
</protein>
<dbReference type="Pfam" id="PF03078">
    <property type="entry name" value="ATHILA"/>
    <property type="match status" value="1"/>
</dbReference>
<dbReference type="PANTHER" id="PTHR33067">
    <property type="entry name" value="RNA-DIRECTED DNA POLYMERASE-RELATED"/>
    <property type="match status" value="1"/>
</dbReference>
<evidence type="ECO:0000313" key="5">
    <source>
        <dbReference type="Proteomes" id="UP000694240"/>
    </source>
</evidence>
<feature type="compositionally biased region" description="Basic and acidic residues" evidence="1">
    <location>
        <begin position="1785"/>
        <end position="1803"/>
    </location>
</feature>
<feature type="region of interest" description="Disordered" evidence="1">
    <location>
        <begin position="1767"/>
        <end position="1882"/>
    </location>
</feature>